<protein>
    <submittedName>
        <fullName evidence="5">Uncharacterized protein</fullName>
    </submittedName>
</protein>
<sequence>MPYEIPTLPVLIQRTEADFERNAPDALRRSDAKVAARALSGAAYQLFGYQNWVARQAHPATCDDEQVLLWADWRLEEGRKPAVAATGLVGVTGSSGFLVDAGVVYQADDGRRYVVVVGATLVNGAAQVQVASEMLGPEGNIQAGELTTVTPVLGVNPRAVIDVDGITGGAHQEDIEALRGRVRAAFKNPSKVGNADDFEEWALEVPGVTRAWALPRWLGPGTFGLTFVCDGDVDIFPTEAKVAEVQAYLERKRPVTSEVYVFAAQRLDVNLRLRLVPDTTTVRQAVEKALADLISDVGGAGSVIPLTHIQAAISNAPGETDHRLETPTDDVSVARNQVAVLGAITWL</sequence>
<feature type="domain" description="Baseplate protein J-like barrel" evidence="2">
    <location>
        <begin position="90"/>
        <end position="168"/>
    </location>
</feature>
<dbReference type="RefSeq" id="WP_038413189.1">
    <property type="nucleotide sequence ID" value="NZ_CP009455.1"/>
</dbReference>
<dbReference type="KEGG" id="psw:LK03_15475"/>
<dbReference type="EMBL" id="CP009455">
    <property type="protein sequence ID" value="AIR90592.1"/>
    <property type="molecule type" value="Genomic_DNA"/>
</dbReference>
<dbReference type="AlphaFoldDB" id="A0A089WVI8"/>
<keyword evidence="6" id="KW-1185">Reference proteome</keyword>
<dbReference type="STRING" id="157783.LK03_15475"/>
<organism evidence="5 6">
    <name type="scientific">Pseudomonas cremoricolorata</name>
    <dbReference type="NCBI Taxonomy" id="157783"/>
    <lineage>
        <taxon>Bacteria</taxon>
        <taxon>Pseudomonadati</taxon>
        <taxon>Pseudomonadota</taxon>
        <taxon>Gammaproteobacteria</taxon>
        <taxon>Pseudomonadales</taxon>
        <taxon>Pseudomonadaceae</taxon>
        <taxon>Pseudomonas</taxon>
    </lineage>
</organism>
<dbReference type="InterPro" id="IPR006949">
    <property type="entry name" value="Barrel_Baseplate_J-like"/>
</dbReference>
<evidence type="ECO:0000259" key="2">
    <source>
        <dbReference type="Pfam" id="PF04865"/>
    </source>
</evidence>
<accession>A0A089WVI8</accession>
<dbReference type="Proteomes" id="UP000029493">
    <property type="component" value="Chromosome"/>
</dbReference>
<dbReference type="Pfam" id="PF04865">
    <property type="entry name" value="Baseplate_J"/>
    <property type="match status" value="1"/>
</dbReference>
<proteinExistence type="inferred from homology"/>
<dbReference type="eggNOG" id="COG3299">
    <property type="taxonomic scope" value="Bacteria"/>
</dbReference>
<evidence type="ECO:0000313" key="5">
    <source>
        <dbReference type="EMBL" id="AIR90592.1"/>
    </source>
</evidence>
<dbReference type="InterPro" id="IPR052399">
    <property type="entry name" value="Phage_Baseplate_Assmbl_Protein"/>
</dbReference>
<dbReference type="PANTHER" id="PTHR37829">
    <property type="entry name" value="PHAGE-LIKE ELEMENT PBSX PROTEIN XKDT"/>
    <property type="match status" value="1"/>
</dbReference>
<comment type="similarity">
    <text evidence="1">Belongs to the Mu gp47/PBSX XkdT family.</text>
</comment>
<dbReference type="OrthoDB" id="7565172at2"/>
<reference evidence="5 6" key="1">
    <citation type="submission" date="2014-09" db="EMBL/GenBank/DDBJ databases">
        <authorList>
            <person name="Chan K.-G."/>
        </authorList>
    </citation>
    <scope>NUCLEOTIDE SEQUENCE [LARGE SCALE GENOMIC DNA]</scope>
    <source>
        <strain evidence="5 6">ND07</strain>
    </source>
</reference>
<dbReference type="InterPro" id="IPR058530">
    <property type="entry name" value="Baseplate_J-like_C"/>
</dbReference>
<evidence type="ECO:0000259" key="3">
    <source>
        <dbReference type="Pfam" id="PF26078"/>
    </source>
</evidence>
<evidence type="ECO:0000256" key="1">
    <source>
        <dbReference type="ARBA" id="ARBA00038087"/>
    </source>
</evidence>
<evidence type="ECO:0000313" key="6">
    <source>
        <dbReference type="Proteomes" id="UP000029493"/>
    </source>
</evidence>
<evidence type="ECO:0000259" key="4">
    <source>
        <dbReference type="Pfam" id="PF26079"/>
    </source>
</evidence>
<name>A0A089WVI8_9PSED</name>
<dbReference type="Pfam" id="PF26078">
    <property type="entry name" value="Baseplate_J_M"/>
    <property type="match status" value="1"/>
</dbReference>
<feature type="domain" description="Baseplate J-like central" evidence="3">
    <location>
        <begin position="191"/>
        <end position="263"/>
    </location>
</feature>
<gene>
    <name evidence="5" type="ORF">LK03_15475</name>
</gene>
<dbReference type="InterPro" id="IPR058531">
    <property type="entry name" value="Baseplate_J_M"/>
</dbReference>
<dbReference type="Pfam" id="PF26079">
    <property type="entry name" value="Baseplate_J_C"/>
    <property type="match status" value="1"/>
</dbReference>
<dbReference type="PANTHER" id="PTHR37829:SF3">
    <property type="entry name" value="PROTEIN JAYE-RELATED"/>
    <property type="match status" value="1"/>
</dbReference>
<feature type="domain" description="Baseplate J-like C-terminal" evidence="4">
    <location>
        <begin position="269"/>
        <end position="346"/>
    </location>
</feature>